<reference evidence="1 2" key="1">
    <citation type="submission" date="2016-04" db="EMBL/GenBank/DDBJ databases">
        <title>Draft genome sequence of Janthinobacterium psychrotolerans sp. nov., isolated from freshwater sediments in Denmark.</title>
        <authorList>
            <person name="Gong X."/>
            <person name="Skrivergaard S."/>
            <person name="Korsgaard B.S."/>
            <person name="Schreiber L."/>
            <person name="Marshall I.P."/>
            <person name="Finster K."/>
            <person name="Schramm A."/>
        </authorList>
    </citation>
    <scope>NUCLEOTIDE SEQUENCE [LARGE SCALE GENOMIC DNA]</scope>
    <source>
        <strain evidence="1 2">S3-2</strain>
    </source>
</reference>
<dbReference type="OrthoDB" id="9128992at2"/>
<dbReference type="Proteomes" id="UP000092713">
    <property type="component" value="Unassembled WGS sequence"/>
</dbReference>
<evidence type="ECO:0000313" key="2">
    <source>
        <dbReference type="Proteomes" id="UP000092713"/>
    </source>
</evidence>
<protein>
    <submittedName>
        <fullName evidence="1">Uncharacterized protein</fullName>
    </submittedName>
</protein>
<comment type="caution">
    <text evidence="1">The sequence shown here is derived from an EMBL/GenBank/DDBJ whole genome shotgun (WGS) entry which is preliminary data.</text>
</comment>
<organism evidence="1 2">
    <name type="scientific">Janthinobacterium psychrotolerans</name>
    <dbReference type="NCBI Taxonomy" id="1747903"/>
    <lineage>
        <taxon>Bacteria</taxon>
        <taxon>Pseudomonadati</taxon>
        <taxon>Pseudomonadota</taxon>
        <taxon>Betaproteobacteria</taxon>
        <taxon>Burkholderiales</taxon>
        <taxon>Oxalobacteraceae</taxon>
        <taxon>Janthinobacterium</taxon>
    </lineage>
</organism>
<dbReference type="AlphaFoldDB" id="A0A1A7C176"/>
<sequence>MIDHIIEQDIAAVERYNLKAKPHHALQTSMGPSPFEGNIHSSPVVLLLANPGFDENSSVDDHHFKVDGWPLAGMHPSAPSGMRDWWRPRLRKLCEIHGEQTIASNVAALQINPWASTNYDAGLNLPSRKGQIALAEAAVNRGAVLIIIRAEKLWRSSEVIDKYSKTFRTNSYQSSYITEGNLPAEAWRELNEQISRASSGQVSTQTRVLNRAAVEQLVLPEVSADVEFLSLSTRLNGNIPALSKVELGNGRLHFDVTGDIDQVTWARKQVEAGECIVRIRGTLFRAKSTLGFLFPEWLSISATLEPLTIK</sequence>
<accession>A0A1A7C176</accession>
<keyword evidence="2" id="KW-1185">Reference proteome</keyword>
<dbReference type="STRING" id="1747903.ASR47_100516"/>
<evidence type="ECO:0000313" key="1">
    <source>
        <dbReference type="EMBL" id="OBV38063.1"/>
    </source>
</evidence>
<gene>
    <name evidence="1" type="ORF">ASR47_100516</name>
</gene>
<proteinExistence type="predicted"/>
<dbReference type="EMBL" id="LOCQ01000058">
    <property type="protein sequence ID" value="OBV38063.1"/>
    <property type="molecule type" value="Genomic_DNA"/>
</dbReference>
<dbReference type="RefSeq" id="WP_150127846.1">
    <property type="nucleotide sequence ID" value="NZ_LOCQ01000058.1"/>
</dbReference>
<name>A0A1A7C176_9BURK</name>